<evidence type="ECO:0000313" key="1">
    <source>
        <dbReference type="EMBL" id="MDR7360739.1"/>
    </source>
</evidence>
<evidence type="ECO:0008006" key="3">
    <source>
        <dbReference type="Google" id="ProtNLM"/>
    </source>
</evidence>
<dbReference type="EMBL" id="JAVDYG010000001">
    <property type="protein sequence ID" value="MDR7360739.1"/>
    <property type="molecule type" value="Genomic_DNA"/>
</dbReference>
<dbReference type="Pfam" id="PF14248">
    <property type="entry name" value="DUF4345"/>
    <property type="match status" value="1"/>
</dbReference>
<sequence>MNGLIKLSALALAGIGGVAIAQPERIPALHGGKAETPDARTEVRAVYGGTCLAMAGLLVVRPSSAGTIGSLMAGTAAGRAASIAQEGQASDLTRGVLAAEAAVAAALILGRGQIAAGHAASAISSKAGDAASAVQTAVTR</sequence>
<accession>A0ABU2BTN9</accession>
<gene>
    <name evidence="1" type="ORF">J2S63_000292</name>
</gene>
<comment type="caution">
    <text evidence="1">The sequence shown here is derived from an EMBL/GenBank/DDBJ whole genome shotgun (WGS) entry which is preliminary data.</text>
</comment>
<dbReference type="InterPro" id="IPR025597">
    <property type="entry name" value="DUF4345"/>
</dbReference>
<dbReference type="RefSeq" id="WP_310297637.1">
    <property type="nucleotide sequence ID" value="NZ_BAAAPS010000011.1"/>
</dbReference>
<protein>
    <recommendedName>
        <fullName evidence="3">DUF4345 domain-containing protein</fullName>
    </recommendedName>
</protein>
<keyword evidence="2" id="KW-1185">Reference proteome</keyword>
<reference evidence="1 2" key="1">
    <citation type="submission" date="2023-07" db="EMBL/GenBank/DDBJ databases">
        <title>Sequencing the genomes of 1000 actinobacteria strains.</title>
        <authorList>
            <person name="Klenk H.-P."/>
        </authorList>
    </citation>
    <scope>NUCLEOTIDE SEQUENCE [LARGE SCALE GENOMIC DNA]</scope>
    <source>
        <strain evidence="1 2">DSM 19426</strain>
    </source>
</reference>
<evidence type="ECO:0000313" key="2">
    <source>
        <dbReference type="Proteomes" id="UP001183648"/>
    </source>
</evidence>
<proteinExistence type="predicted"/>
<dbReference type="Proteomes" id="UP001183648">
    <property type="component" value="Unassembled WGS sequence"/>
</dbReference>
<organism evidence="1 2">
    <name type="scientific">Nocardioides marmoribigeumensis</name>
    <dbReference type="NCBI Taxonomy" id="433649"/>
    <lineage>
        <taxon>Bacteria</taxon>
        <taxon>Bacillati</taxon>
        <taxon>Actinomycetota</taxon>
        <taxon>Actinomycetes</taxon>
        <taxon>Propionibacteriales</taxon>
        <taxon>Nocardioidaceae</taxon>
        <taxon>Nocardioides</taxon>
    </lineage>
</organism>
<name>A0ABU2BTN9_9ACTN</name>